<proteinExistence type="predicted"/>
<protein>
    <submittedName>
        <fullName evidence="1">Uncharacterized protein</fullName>
    </submittedName>
</protein>
<evidence type="ECO:0000313" key="1">
    <source>
        <dbReference type="EMBL" id="KAF0134341.1"/>
    </source>
</evidence>
<dbReference type="EMBL" id="WPAF01000009">
    <property type="protein sequence ID" value="KAF0134341.1"/>
    <property type="molecule type" value="Genomic_DNA"/>
</dbReference>
<name>A0A833L1C4_UNCSA</name>
<comment type="caution">
    <text evidence="1">The sequence shown here is derived from an EMBL/GenBank/DDBJ whole genome shotgun (WGS) entry which is preliminary data.</text>
</comment>
<dbReference type="AlphaFoldDB" id="A0A833L1C4"/>
<gene>
    <name evidence="1" type="ORF">FD145_721</name>
</gene>
<sequence>MQTNNIDAVKASVQIKPQQVKEQNNEKKVSTGATGIKWDGDKINSDNADIATLSSYVSFTTTEAQPSMSIFGLKLSRKTANAVIEAYKNAFRASRSHNLLLERFTQSMVANALVRVLSTMGISLKDIQNLQINERKQILGEIHKRLEEALYSKAMMDIVG</sequence>
<accession>A0A833L1C4</accession>
<evidence type="ECO:0000313" key="2">
    <source>
        <dbReference type="Proteomes" id="UP000488506"/>
    </source>
</evidence>
<reference evidence="1 2" key="1">
    <citation type="submission" date="2019-12" db="EMBL/GenBank/DDBJ databases">
        <authorList>
            <person name="Wolfe R."/>
            <person name="Danczak R."/>
            <person name="Wilkins M."/>
        </authorList>
    </citation>
    <scope>NUCLEOTIDE SEQUENCE [LARGE SCALE GENOMIC DNA]</scope>
    <source>
        <strain evidence="1">X2_MaxBin.013</strain>
    </source>
</reference>
<dbReference type="Proteomes" id="UP000488506">
    <property type="component" value="Unassembled WGS sequence"/>
</dbReference>
<organism evidence="1 2">
    <name type="scientific">Candidatus Saganbacteria bacterium</name>
    <dbReference type="NCBI Taxonomy" id="2575572"/>
    <lineage>
        <taxon>Bacteria</taxon>
        <taxon>Bacillati</taxon>
        <taxon>Saganbacteria</taxon>
    </lineage>
</organism>